<evidence type="ECO:0000313" key="3">
    <source>
        <dbReference type="EMBL" id="SNS13056.1"/>
    </source>
</evidence>
<dbReference type="EMBL" id="FZOF01000003">
    <property type="protein sequence ID" value="SNS13056.1"/>
    <property type="molecule type" value="Genomic_DNA"/>
</dbReference>
<dbReference type="Proteomes" id="UP000198280">
    <property type="component" value="Unassembled WGS sequence"/>
</dbReference>
<gene>
    <name evidence="3" type="ORF">SAMN05216252_103271</name>
</gene>
<dbReference type="RefSeq" id="WP_089222950.1">
    <property type="nucleotide sequence ID" value="NZ_FZOF01000003.1"/>
</dbReference>
<keyword evidence="4" id="KW-1185">Reference proteome</keyword>
<feature type="compositionally biased region" description="Pro residues" evidence="1">
    <location>
        <begin position="407"/>
        <end position="432"/>
    </location>
</feature>
<evidence type="ECO:0000313" key="4">
    <source>
        <dbReference type="Proteomes" id="UP000198280"/>
    </source>
</evidence>
<protein>
    <submittedName>
        <fullName evidence="3">CHAT domain-containing protein</fullName>
    </submittedName>
</protein>
<name>A0A239BYS0_9ACTN</name>
<proteinExistence type="predicted"/>
<dbReference type="AlphaFoldDB" id="A0A239BYS0"/>
<dbReference type="OrthoDB" id="3206999at2"/>
<evidence type="ECO:0000259" key="2">
    <source>
        <dbReference type="Pfam" id="PF12770"/>
    </source>
</evidence>
<feature type="domain" description="CHAT" evidence="2">
    <location>
        <begin position="941"/>
        <end position="1227"/>
    </location>
</feature>
<feature type="region of interest" description="Disordered" evidence="1">
    <location>
        <begin position="400"/>
        <end position="440"/>
    </location>
</feature>
<accession>A0A239BYS0</accession>
<dbReference type="InterPro" id="IPR024983">
    <property type="entry name" value="CHAT_dom"/>
</dbReference>
<evidence type="ECO:0000256" key="1">
    <source>
        <dbReference type="SAM" id="MobiDB-lite"/>
    </source>
</evidence>
<dbReference type="Pfam" id="PF12770">
    <property type="entry name" value="CHAT"/>
    <property type="match status" value="1"/>
</dbReference>
<sequence>MTDARAAVDRMLTRFGLAETPGTARLVDGAGTTPGSLLEAAEGLLRESWRGGDGRAPAAAALALMVLGLDTAARDDPSRARLVLHLQLADRTLAQVHGDFRTAPEVRHHLGAQTQHRPPDDLVAVAAVYPSGPAQQPFRPADPLEGRVAELLATLPPEDLSRPGLLARLAHSALVRYECGATEELPALWARAREAFEAVTPGHVDAPDAGRVAVLAGVARVRAHPRDREAVDVAVRGGRLALAAASGRTMGGLRDRHEMRSVHFALAVALMCTLPWAPARATIDEAMGHLEAYRAEGLPDEDGAYEVNAASLLAARAVVTWEVADAAEAERMLRALLERLPPGHPLLPHIAEKAAAVGELRGRMRLLPRALGSVATRFLPMMVRFAPALPPVRLRTPLPRGGVLTGPAPPPEPVPEPVPEAVPEPEAAPGPEPGDDAGDDLLTRFASAFPVPPDLQPLLRAVAKGPGTPQGIDPAFLADAERRLRGALERTEAGSPERAQTAGLLMALIAMRYTADQDAAVIEEAAALGDRVLAELPHGSPEHARLLLTSAPWQHMRAVLAMDAAALRACCAELRAALDLLPDDAPERAAGEAEYANALTNLAGLTQDPVLSAEARRRIADASRRVERTPGLTDLLGGMVASYGHWADYTDATVRGDGRAARAAEVAFAAEPGGEMPALRFEVARIAMADALEHHDWAAAADAAARALETLPSVASRALTREDRRAFVGGALLGRRYAMAHLRTDGGDPAEAGRPDPLTGTSLGRTGCAAALAAGRPAQALALLEQGRAVLMGQDLEARADLTALSAAHPLLAREFSALAGRLRRAEAGEDFMERHVAAAEWEALLMRVRGTAGFERFLMPPTEREMRDVAAQGPVVAVNVDRLRCDAVVVTRERIFSVPLRELTEGQLALRAQEFLAAVSLPRNAPEEEHDRARELVLDTLAWLWRTVAEPVLTALGLTRPLPADAPASAAPRLWWSASGPLAYLPLHAAGLQRKHQLPDGRSVLDRVASSYTPTLRALRHARQVSSGRTGGRLLAVGRPTGTAGSAGASAREIAAIADALGGVRALEGEAATPERVLAALRTARWVHFACHGVSDPRDPSASRLLLHGGPLSAGDVSRQELLYAELAVLLACHTAHTGQLPDEAVHLASAFQTAGYPQVVGALWEADDAVSALLAARLYAALRAPAPGAVAPADAGRALNHVARALRTRYARSPAVWAPFVHIGR</sequence>
<organism evidence="3 4">
    <name type="scientific">Actinacidiphila glaucinigra</name>
    <dbReference type="NCBI Taxonomy" id="235986"/>
    <lineage>
        <taxon>Bacteria</taxon>
        <taxon>Bacillati</taxon>
        <taxon>Actinomycetota</taxon>
        <taxon>Actinomycetes</taxon>
        <taxon>Kitasatosporales</taxon>
        <taxon>Streptomycetaceae</taxon>
        <taxon>Actinacidiphila</taxon>
    </lineage>
</organism>
<reference evidence="3 4" key="1">
    <citation type="submission" date="2017-06" db="EMBL/GenBank/DDBJ databases">
        <authorList>
            <person name="Kim H.J."/>
            <person name="Triplett B.A."/>
        </authorList>
    </citation>
    <scope>NUCLEOTIDE SEQUENCE [LARGE SCALE GENOMIC DNA]</scope>
    <source>
        <strain evidence="3 4">CGMCC 4.1858</strain>
    </source>
</reference>